<keyword evidence="6" id="KW-0238">DNA-binding</keyword>
<dbReference type="InterPro" id="IPR035937">
    <property type="entry name" value="FPG_N"/>
</dbReference>
<gene>
    <name evidence="14" type="primary">FPG1</name>
    <name evidence="14" type="ORF">MA16_Dca011769</name>
</gene>
<evidence type="ECO:0000256" key="10">
    <source>
        <dbReference type="ARBA" id="ARBA00023295"/>
    </source>
</evidence>
<evidence type="ECO:0000256" key="4">
    <source>
        <dbReference type="ARBA" id="ARBA00022763"/>
    </source>
</evidence>
<organism evidence="14 15">
    <name type="scientific">Dendrobium catenatum</name>
    <dbReference type="NCBI Taxonomy" id="906689"/>
    <lineage>
        <taxon>Eukaryota</taxon>
        <taxon>Viridiplantae</taxon>
        <taxon>Streptophyta</taxon>
        <taxon>Embryophyta</taxon>
        <taxon>Tracheophyta</taxon>
        <taxon>Spermatophyta</taxon>
        <taxon>Magnoliopsida</taxon>
        <taxon>Liliopsida</taxon>
        <taxon>Asparagales</taxon>
        <taxon>Orchidaceae</taxon>
        <taxon>Epidendroideae</taxon>
        <taxon>Malaxideae</taxon>
        <taxon>Dendrobiinae</taxon>
        <taxon>Dendrobium</taxon>
    </lineage>
</organism>
<dbReference type="Pfam" id="PF01149">
    <property type="entry name" value="Fapy_DNA_glyco"/>
    <property type="match status" value="1"/>
</dbReference>
<dbReference type="SUPFAM" id="SSF46946">
    <property type="entry name" value="S13-like H2TH domain"/>
    <property type="match status" value="1"/>
</dbReference>
<dbReference type="GO" id="GO:0008270">
    <property type="term" value="F:zinc ion binding"/>
    <property type="evidence" value="ECO:0007669"/>
    <property type="project" value="InterPro"/>
</dbReference>
<feature type="compositionally biased region" description="Basic residues" evidence="12">
    <location>
        <begin position="318"/>
        <end position="332"/>
    </location>
</feature>
<dbReference type="SMART" id="SM00898">
    <property type="entry name" value="Fapy_DNA_glyco"/>
    <property type="match status" value="1"/>
</dbReference>
<dbReference type="Gene3D" id="1.10.8.50">
    <property type="match status" value="1"/>
</dbReference>
<evidence type="ECO:0000256" key="2">
    <source>
        <dbReference type="ARBA" id="ARBA00009409"/>
    </source>
</evidence>
<feature type="compositionally biased region" description="Basic and acidic residues" evidence="12">
    <location>
        <begin position="303"/>
        <end position="317"/>
    </location>
</feature>
<evidence type="ECO:0000313" key="15">
    <source>
        <dbReference type="Proteomes" id="UP000233837"/>
    </source>
</evidence>
<keyword evidence="10" id="KW-0326">Glycosidase</keyword>
<dbReference type="GO" id="GO:0005634">
    <property type="term" value="C:nucleus"/>
    <property type="evidence" value="ECO:0007669"/>
    <property type="project" value="TreeGrafter"/>
</dbReference>
<evidence type="ECO:0000256" key="7">
    <source>
        <dbReference type="ARBA" id="ARBA00023204"/>
    </source>
</evidence>
<dbReference type="InterPro" id="IPR020629">
    <property type="entry name" value="FPG_Glyclase"/>
</dbReference>
<evidence type="ECO:0000256" key="8">
    <source>
        <dbReference type="ARBA" id="ARBA00023239"/>
    </source>
</evidence>
<dbReference type="InterPro" id="IPR049332">
    <property type="entry name" value="Fpg-like_C"/>
</dbReference>
<proteinExistence type="inferred from homology"/>
<keyword evidence="4" id="KW-0227">DNA damage</keyword>
<dbReference type="AlphaFoldDB" id="A0A2I0WEG6"/>
<keyword evidence="5" id="KW-0378">Hydrolase</keyword>
<comment type="subunit">
    <text evidence="3">Monomer.</text>
</comment>
<dbReference type="PANTHER" id="PTHR22993:SF9">
    <property type="entry name" value="FORMAMIDOPYRIMIDINE-DNA GLYCOSYLASE"/>
    <property type="match status" value="1"/>
</dbReference>
<accession>A0A2I0WEG6</accession>
<evidence type="ECO:0000256" key="6">
    <source>
        <dbReference type="ARBA" id="ARBA00023125"/>
    </source>
</evidence>
<dbReference type="InterPro" id="IPR015886">
    <property type="entry name" value="H2TH_FPG"/>
</dbReference>
<dbReference type="InterPro" id="IPR012319">
    <property type="entry name" value="FPG_cat"/>
</dbReference>
<dbReference type="SUPFAM" id="SSF81624">
    <property type="entry name" value="N-terminal domain of MutM-like DNA repair proteins"/>
    <property type="match status" value="1"/>
</dbReference>
<evidence type="ECO:0000313" key="14">
    <source>
        <dbReference type="EMBL" id="PKU74059.1"/>
    </source>
</evidence>
<dbReference type="FunFam" id="1.10.8.50:FF:000009">
    <property type="entry name" value="Formamidopyrimidine-DNA glycosylase"/>
    <property type="match status" value="1"/>
</dbReference>
<evidence type="ECO:0000256" key="5">
    <source>
        <dbReference type="ARBA" id="ARBA00022801"/>
    </source>
</evidence>
<dbReference type="GO" id="GO:0003684">
    <property type="term" value="F:damaged DNA binding"/>
    <property type="evidence" value="ECO:0007669"/>
    <property type="project" value="InterPro"/>
</dbReference>
<feature type="region of interest" description="Disordered" evidence="12">
    <location>
        <begin position="282"/>
        <end position="411"/>
    </location>
</feature>
<feature type="domain" description="Formamidopyrimidine-DNA glycosylase catalytic" evidence="13">
    <location>
        <begin position="2"/>
        <end position="129"/>
    </location>
</feature>
<dbReference type="InterPro" id="IPR010979">
    <property type="entry name" value="Ribosomal_uS13-like_H2TH"/>
</dbReference>
<keyword evidence="8" id="KW-0456">Lyase</keyword>
<dbReference type="Gene3D" id="3.20.190.10">
    <property type="entry name" value="MutM-like, N-terminal"/>
    <property type="match status" value="1"/>
</dbReference>
<dbReference type="GO" id="GO:0008534">
    <property type="term" value="F:oxidized purine nucleobase lesion DNA N-glycosylase activity"/>
    <property type="evidence" value="ECO:0007669"/>
    <property type="project" value="UniProtKB-EC"/>
</dbReference>
<dbReference type="GO" id="GO:0006284">
    <property type="term" value="P:base-excision repair"/>
    <property type="evidence" value="ECO:0007669"/>
    <property type="project" value="InterPro"/>
</dbReference>
<evidence type="ECO:0000256" key="12">
    <source>
        <dbReference type="SAM" id="MobiDB-lite"/>
    </source>
</evidence>
<reference evidence="14 15" key="1">
    <citation type="journal article" date="2016" name="Sci. Rep.">
        <title>The Dendrobium catenatum Lindl. genome sequence provides insights into polysaccharide synthase, floral development and adaptive evolution.</title>
        <authorList>
            <person name="Zhang G.Q."/>
            <person name="Xu Q."/>
            <person name="Bian C."/>
            <person name="Tsai W.C."/>
            <person name="Yeh C.M."/>
            <person name="Liu K.W."/>
            <person name="Yoshida K."/>
            <person name="Zhang L.S."/>
            <person name="Chang S.B."/>
            <person name="Chen F."/>
            <person name="Shi Y."/>
            <person name="Su Y.Y."/>
            <person name="Zhang Y.Q."/>
            <person name="Chen L.J."/>
            <person name="Yin Y."/>
            <person name="Lin M."/>
            <person name="Huang H."/>
            <person name="Deng H."/>
            <person name="Wang Z.W."/>
            <person name="Zhu S.L."/>
            <person name="Zhao X."/>
            <person name="Deng C."/>
            <person name="Niu S.C."/>
            <person name="Huang J."/>
            <person name="Wang M."/>
            <person name="Liu G.H."/>
            <person name="Yang H.J."/>
            <person name="Xiao X.J."/>
            <person name="Hsiao Y.Y."/>
            <person name="Wu W.L."/>
            <person name="Chen Y.Y."/>
            <person name="Mitsuda N."/>
            <person name="Ohme-Takagi M."/>
            <person name="Luo Y.B."/>
            <person name="Van de Peer Y."/>
            <person name="Liu Z.J."/>
        </authorList>
    </citation>
    <scope>NUCLEOTIDE SEQUENCE [LARGE SCALE GENOMIC DNA]</scope>
    <source>
        <tissue evidence="14">The whole plant</tissue>
    </source>
</reference>
<evidence type="ECO:0000256" key="1">
    <source>
        <dbReference type="ARBA" id="ARBA00001668"/>
    </source>
</evidence>
<comment type="similarity">
    <text evidence="2">Belongs to the FPG family.</text>
</comment>
<comment type="catalytic activity">
    <reaction evidence="11">
        <text>2'-deoxyribonucleotide-(2'-deoxyribose 5'-phosphate)-2'-deoxyribonucleotide-DNA = a 3'-end 2'-deoxyribonucleotide-(2,3-dehydro-2,3-deoxyribose 5'-phosphate)-DNA + a 5'-end 5'-phospho-2'-deoxyribonucleoside-DNA + H(+)</text>
        <dbReference type="Rhea" id="RHEA:66592"/>
        <dbReference type="Rhea" id="RHEA-COMP:13180"/>
        <dbReference type="Rhea" id="RHEA-COMP:16897"/>
        <dbReference type="Rhea" id="RHEA-COMP:17067"/>
        <dbReference type="ChEBI" id="CHEBI:15378"/>
        <dbReference type="ChEBI" id="CHEBI:136412"/>
        <dbReference type="ChEBI" id="CHEBI:157695"/>
        <dbReference type="ChEBI" id="CHEBI:167181"/>
        <dbReference type="EC" id="4.2.99.18"/>
    </reaction>
</comment>
<dbReference type="SMART" id="SM01232">
    <property type="entry name" value="H2TH"/>
    <property type="match status" value="1"/>
</dbReference>
<evidence type="ECO:0000256" key="3">
    <source>
        <dbReference type="ARBA" id="ARBA00011245"/>
    </source>
</evidence>
<dbReference type="CDD" id="cd08972">
    <property type="entry name" value="PF_Nei_N"/>
    <property type="match status" value="1"/>
</dbReference>
<dbReference type="Pfam" id="PF21218">
    <property type="entry name" value="Fpg-like_C"/>
    <property type="match status" value="1"/>
</dbReference>
<dbReference type="GO" id="GO:0140078">
    <property type="term" value="F:class I DNA-(apurinic or apyrimidinic site) endonuclease activity"/>
    <property type="evidence" value="ECO:0007669"/>
    <property type="project" value="UniProtKB-EC"/>
</dbReference>
<comment type="catalytic activity">
    <reaction evidence="1">
        <text>Hydrolysis of DNA containing ring-opened 7-methylguanine residues, releasing 2,6-diamino-4-hydroxy-5-(N-methyl)formamidopyrimidine.</text>
        <dbReference type="EC" id="3.2.2.23"/>
    </reaction>
</comment>
<dbReference type="Pfam" id="PF06831">
    <property type="entry name" value="H2TH"/>
    <property type="match status" value="1"/>
</dbReference>
<dbReference type="Proteomes" id="UP000233837">
    <property type="component" value="Unassembled WGS sequence"/>
</dbReference>
<dbReference type="FunFam" id="3.20.190.10:FF:000004">
    <property type="entry name" value="Putative Formamidopyrimidine-DNA glycosylase"/>
    <property type="match status" value="1"/>
</dbReference>
<dbReference type="PROSITE" id="PS51068">
    <property type="entry name" value="FPG_CAT"/>
    <property type="match status" value="1"/>
</dbReference>
<protein>
    <submittedName>
        <fullName evidence="14">Formamidopyrimidine-DNA glycosylase</fullName>
    </submittedName>
</protein>
<keyword evidence="15" id="KW-1185">Reference proteome</keyword>
<sequence length="411" mass="46073">MPELPEVEAARKAIEEHCTGKKVRRSVVANDSKVIEGVSPSELESALVGKTIIAALRKGKNLWLRLDSPPFPSFQFGMSGAVYIKGVAVTKYKRSAVSDEDEWPSKFSKVFMELEDGLELSFTDKRRFARVRLLQDPEAVPPISELGPDALLEPLQIEELVNALRKRNTAIKALLLNQSFVSGIGNWIADEVLYQARIHPLQIASRLSREDCESLHRCIEEVIRYAVEVDADCNSFPIEWLFHYRWGKKPGKVNGKRIEFIAAGGRTTAFVPELQKLIGVKSVKGKSNQSRKANPDEEEDDEGSKGEEIEKEKEIKRQPKKGKNKKVGSHRQQKVDASGDNSEEANEKEKPKKKNGKKPLAADKTQPKVVKANRNELKSLDIRAKAQAKESSKKRSGSNEASTQQKKKIRK</sequence>
<dbReference type="EMBL" id="KZ502700">
    <property type="protein sequence ID" value="PKU74059.1"/>
    <property type="molecule type" value="Genomic_DNA"/>
</dbReference>
<dbReference type="NCBIfam" id="TIGR00577">
    <property type="entry name" value="fpg"/>
    <property type="match status" value="1"/>
</dbReference>
<reference evidence="14 15" key="2">
    <citation type="journal article" date="2017" name="Nature">
        <title>The Apostasia genome and the evolution of orchids.</title>
        <authorList>
            <person name="Zhang G.Q."/>
            <person name="Liu K.W."/>
            <person name="Li Z."/>
            <person name="Lohaus R."/>
            <person name="Hsiao Y.Y."/>
            <person name="Niu S.C."/>
            <person name="Wang J.Y."/>
            <person name="Lin Y.C."/>
            <person name="Xu Q."/>
            <person name="Chen L.J."/>
            <person name="Yoshida K."/>
            <person name="Fujiwara S."/>
            <person name="Wang Z.W."/>
            <person name="Zhang Y.Q."/>
            <person name="Mitsuda N."/>
            <person name="Wang M."/>
            <person name="Liu G.H."/>
            <person name="Pecoraro L."/>
            <person name="Huang H.X."/>
            <person name="Xiao X.J."/>
            <person name="Lin M."/>
            <person name="Wu X.Y."/>
            <person name="Wu W.L."/>
            <person name="Chen Y.Y."/>
            <person name="Chang S.B."/>
            <person name="Sakamoto S."/>
            <person name="Ohme-Takagi M."/>
            <person name="Yagi M."/>
            <person name="Zeng S.J."/>
            <person name="Shen C.Y."/>
            <person name="Yeh C.M."/>
            <person name="Luo Y.B."/>
            <person name="Tsai W.C."/>
            <person name="Van de Peer Y."/>
            <person name="Liu Z.J."/>
        </authorList>
    </citation>
    <scope>NUCLEOTIDE SEQUENCE [LARGE SCALE GENOMIC DNA]</scope>
    <source>
        <tissue evidence="14">The whole plant</tissue>
    </source>
</reference>
<dbReference type="PANTHER" id="PTHR22993">
    <property type="entry name" value="FORMAMIDOPYRIMIDINE-DNA GLYCOSYLASE"/>
    <property type="match status" value="1"/>
</dbReference>
<name>A0A2I0WEG6_9ASPA</name>
<evidence type="ECO:0000259" key="13">
    <source>
        <dbReference type="PROSITE" id="PS51068"/>
    </source>
</evidence>
<dbReference type="STRING" id="906689.A0A2I0WEG6"/>
<keyword evidence="9" id="KW-0511">Multifunctional enzyme</keyword>
<evidence type="ECO:0000256" key="9">
    <source>
        <dbReference type="ARBA" id="ARBA00023268"/>
    </source>
</evidence>
<evidence type="ECO:0000256" key="11">
    <source>
        <dbReference type="ARBA" id="ARBA00044632"/>
    </source>
</evidence>
<feature type="compositionally biased region" description="Basic and acidic residues" evidence="12">
    <location>
        <begin position="373"/>
        <end position="393"/>
    </location>
</feature>
<keyword evidence="7" id="KW-0234">DNA repair</keyword>